<sequence length="230" mass="25936">MVFVLSKIIRYVFVIIVFYQLCQYILQNKSYSFPVSKFKKHAIDASKMKNGLSAVNNFIGNMKNVNPMYAVKDSYWVQFSFGGLNLNGQFVSTLLTEASVVFHAPLRTSGRSGMHWANVSCVVLSGSVYRSKDILNGGFKETFSKGDDFRHGQFEGAIYEFAEDTFISCYGRGIIPLSGLHPTIGGLTSCDFFGVLKMLIAYTKGLFDSYSFYFQTLFFDLKNKVTRTEL</sequence>
<evidence type="ECO:0000256" key="10">
    <source>
        <dbReference type="ARBA" id="ARBA00033467"/>
    </source>
</evidence>
<dbReference type="PANTHER" id="PTHR10868">
    <property type="entry name" value="SIGMA 1-TYPE OPIOID RECEPTOR-RELATED"/>
    <property type="match status" value="1"/>
</dbReference>
<evidence type="ECO:0000256" key="9">
    <source>
        <dbReference type="ARBA" id="ARBA00023136"/>
    </source>
</evidence>
<evidence type="ECO:0000256" key="3">
    <source>
        <dbReference type="ARBA" id="ARBA00004649"/>
    </source>
</evidence>
<dbReference type="WBParaSite" id="PTRK_0001405100.1">
    <property type="protein sequence ID" value="PTRK_0001405100.1"/>
    <property type="gene ID" value="PTRK_0001405100"/>
</dbReference>
<evidence type="ECO:0000256" key="2">
    <source>
        <dbReference type="ARBA" id="ARBA00004586"/>
    </source>
</evidence>
<dbReference type="GO" id="GO:0005637">
    <property type="term" value="C:nuclear inner membrane"/>
    <property type="evidence" value="ECO:0007669"/>
    <property type="project" value="UniProtKB-SubCell"/>
</dbReference>
<comment type="similarity">
    <text evidence="4 11">Belongs to the ERG2 family.</text>
</comment>
<organism evidence="12 13">
    <name type="scientific">Parastrongyloides trichosuri</name>
    <name type="common">Possum-specific nematode worm</name>
    <dbReference type="NCBI Taxonomy" id="131310"/>
    <lineage>
        <taxon>Eukaryota</taxon>
        <taxon>Metazoa</taxon>
        <taxon>Ecdysozoa</taxon>
        <taxon>Nematoda</taxon>
        <taxon>Chromadorea</taxon>
        <taxon>Rhabditida</taxon>
        <taxon>Tylenchina</taxon>
        <taxon>Panagrolaimomorpha</taxon>
        <taxon>Strongyloidoidea</taxon>
        <taxon>Strongyloididae</taxon>
        <taxon>Parastrongyloides</taxon>
    </lineage>
</organism>
<evidence type="ECO:0000256" key="7">
    <source>
        <dbReference type="ARBA" id="ARBA00022824"/>
    </source>
</evidence>
<evidence type="ECO:0000256" key="5">
    <source>
        <dbReference type="ARBA" id="ARBA00020208"/>
    </source>
</evidence>
<dbReference type="Proteomes" id="UP000038045">
    <property type="component" value="Unplaced"/>
</dbReference>
<dbReference type="Pfam" id="PF04622">
    <property type="entry name" value="ERG2_Sigma1R"/>
    <property type="match status" value="1"/>
</dbReference>
<evidence type="ECO:0000256" key="8">
    <source>
        <dbReference type="ARBA" id="ARBA00022989"/>
    </source>
</evidence>
<reference evidence="13" key="1">
    <citation type="submission" date="2017-02" db="UniProtKB">
        <authorList>
            <consortium name="WormBaseParasite"/>
        </authorList>
    </citation>
    <scope>IDENTIFICATION</scope>
</reference>
<keyword evidence="7" id="KW-0256">Endoplasmic reticulum</keyword>
<evidence type="ECO:0000313" key="12">
    <source>
        <dbReference type="Proteomes" id="UP000038045"/>
    </source>
</evidence>
<comment type="subcellular location">
    <subcellularLocation>
        <location evidence="2">Endoplasmic reticulum membrane</location>
    </subcellularLocation>
    <subcellularLocation>
        <location evidence="1">Nucleus inner membrane</location>
    </subcellularLocation>
    <subcellularLocation>
        <location evidence="3">Nucleus outer membrane</location>
    </subcellularLocation>
</comment>
<keyword evidence="9" id="KW-0472">Membrane</keyword>
<dbReference type="AlphaFoldDB" id="A0A0N4ZZ36"/>
<keyword evidence="6" id="KW-0812">Transmembrane</keyword>
<keyword evidence="8" id="KW-1133">Transmembrane helix</keyword>
<dbReference type="STRING" id="131310.A0A0N4ZZ36"/>
<evidence type="ECO:0000256" key="1">
    <source>
        <dbReference type="ARBA" id="ARBA00004540"/>
    </source>
</evidence>
<keyword evidence="12" id="KW-1185">Reference proteome</keyword>
<dbReference type="PANTHER" id="PTHR10868:SF1">
    <property type="entry name" value="SIGMA NON-OPIOID INTRACELLULAR RECEPTOR 1"/>
    <property type="match status" value="1"/>
</dbReference>
<evidence type="ECO:0000256" key="6">
    <source>
        <dbReference type="ARBA" id="ARBA00022692"/>
    </source>
</evidence>
<accession>A0A0N4ZZ36</accession>
<name>A0A0N4ZZ36_PARTI</name>
<evidence type="ECO:0000256" key="11">
    <source>
        <dbReference type="RuleBase" id="RU368083"/>
    </source>
</evidence>
<evidence type="ECO:0000256" key="4">
    <source>
        <dbReference type="ARBA" id="ARBA00007141"/>
    </source>
</evidence>
<protein>
    <recommendedName>
        <fullName evidence="5">Sigma non-opioid intracellular receptor 1</fullName>
    </recommendedName>
    <alternativeName>
        <fullName evidence="10">Sigma 1-type opioid receptor</fullName>
    </alternativeName>
</protein>
<proteinExistence type="inferred from homology"/>
<dbReference type="GO" id="GO:0005640">
    <property type="term" value="C:nuclear outer membrane"/>
    <property type="evidence" value="ECO:0007669"/>
    <property type="project" value="UniProtKB-SubCell"/>
</dbReference>
<dbReference type="InterPro" id="IPR006716">
    <property type="entry name" value="ERG2_sigma1_rcpt-like"/>
</dbReference>
<evidence type="ECO:0000313" key="13">
    <source>
        <dbReference type="WBParaSite" id="PTRK_0001405100.1"/>
    </source>
</evidence>
<dbReference type="GO" id="GO:0005789">
    <property type="term" value="C:endoplasmic reticulum membrane"/>
    <property type="evidence" value="ECO:0007669"/>
    <property type="project" value="UniProtKB-SubCell"/>
</dbReference>